<dbReference type="EMBL" id="CP159218">
    <property type="protein sequence ID" value="XCG64370.1"/>
    <property type="molecule type" value="Genomic_DNA"/>
</dbReference>
<dbReference type="RefSeq" id="WP_353649983.1">
    <property type="nucleotide sequence ID" value="NZ_CP159218.1"/>
</dbReference>
<organism evidence="2">
    <name type="scientific">Nakamurella sp. A5-74</name>
    <dbReference type="NCBI Taxonomy" id="3158264"/>
    <lineage>
        <taxon>Bacteria</taxon>
        <taxon>Bacillati</taxon>
        <taxon>Actinomycetota</taxon>
        <taxon>Actinomycetes</taxon>
        <taxon>Nakamurellales</taxon>
        <taxon>Nakamurellaceae</taxon>
        <taxon>Nakamurella</taxon>
    </lineage>
</organism>
<feature type="domain" description="ChrB N-terminal" evidence="1">
    <location>
        <begin position="16"/>
        <end position="66"/>
    </location>
</feature>
<gene>
    <name evidence="2" type="ORF">ABLG96_03200</name>
</gene>
<dbReference type="InterPro" id="IPR046858">
    <property type="entry name" value="ChrB_N"/>
</dbReference>
<evidence type="ECO:0000313" key="2">
    <source>
        <dbReference type="EMBL" id="XCG64370.1"/>
    </source>
</evidence>
<name>A0AAU8DSV0_9ACTN</name>
<reference evidence="2" key="1">
    <citation type="submission" date="2024-05" db="EMBL/GenBank/DDBJ databases">
        <authorList>
            <person name="Cai S.Y."/>
            <person name="Jin L.M."/>
            <person name="Li H.R."/>
        </authorList>
    </citation>
    <scope>NUCLEOTIDE SEQUENCE</scope>
    <source>
        <strain evidence="2">A5-74</strain>
    </source>
</reference>
<evidence type="ECO:0000259" key="1">
    <source>
        <dbReference type="Pfam" id="PF20229"/>
    </source>
</evidence>
<dbReference type="AlphaFoldDB" id="A0AAU8DSV0"/>
<accession>A0AAU8DSV0</accession>
<protein>
    <submittedName>
        <fullName evidence="2">Chromate resistance protein ChrB</fullName>
    </submittedName>
</protein>
<dbReference type="Pfam" id="PF20229">
    <property type="entry name" value="ChrB_N"/>
    <property type="match status" value="1"/>
</dbReference>
<sequence length="74" mass="7953">MAGAGVSSPSKPTRLRATVWRRLEGLGAIYLQNSAAALPASVQAERALRTSRHDILSLAGSAVLLNRRWSVGRR</sequence>
<proteinExistence type="predicted"/>